<dbReference type="STRING" id="667725.A0A0L0F3V6"/>
<name>A0A0L0F3V6_9EUKA</name>
<sequence>TYVYARIYANVCLKPLSQNESTGDLDDNRLIDGVTGESNIYKRRGEQPPIAGERQQNPKRIRFVMDLSGSMYRFNGFDGRLNRMIDCACMIMESFDNSSDAIRYEIYGHSGEEADVALVTESNTPTNEKERLQVLETMHAHSQ</sequence>
<dbReference type="RefSeq" id="XP_014145198.1">
    <property type="nucleotide sequence ID" value="XM_014289723.1"/>
</dbReference>
<dbReference type="SUPFAM" id="SSF53300">
    <property type="entry name" value="vWA-like"/>
    <property type="match status" value="1"/>
</dbReference>
<dbReference type="AlphaFoldDB" id="A0A0L0F3V6"/>
<protein>
    <recommendedName>
        <fullName evidence="3">VWFA domain-containing protein</fullName>
    </recommendedName>
</protein>
<feature type="non-terminal residue" evidence="1">
    <location>
        <position position="143"/>
    </location>
</feature>
<dbReference type="OrthoDB" id="5186at2759"/>
<feature type="non-terminal residue" evidence="1">
    <location>
        <position position="1"/>
    </location>
</feature>
<dbReference type="PANTHER" id="PTHR21610">
    <property type="entry name" value="VON WILLEBRAND FACTOR A DOMAIN-CONTAINING PROTEIN 8"/>
    <property type="match status" value="1"/>
</dbReference>
<evidence type="ECO:0000313" key="2">
    <source>
        <dbReference type="Proteomes" id="UP000054560"/>
    </source>
</evidence>
<gene>
    <name evidence="1" type="ORF">SARC_16166</name>
</gene>
<dbReference type="Proteomes" id="UP000054560">
    <property type="component" value="Unassembled WGS sequence"/>
</dbReference>
<dbReference type="InterPro" id="IPR039891">
    <property type="entry name" value="VWA8"/>
</dbReference>
<keyword evidence="2" id="KW-1185">Reference proteome</keyword>
<reference evidence="1 2" key="1">
    <citation type="submission" date="2011-02" db="EMBL/GenBank/DDBJ databases">
        <title>The Genome Sequence of Sphaeroforma arctica JP610.</title>
        <authorList>
            <consortium name="The Broad Institute Genome Sequencing Platform"/>
            <person name="Russ C."/>
            <person name="Cuomo C."/>
            <person name="Young S.K."/>
            <person name="Zeng Q."/>
            <person name="Gargeya S."/>
            <person name="Alvarado L."/>
            <person name="Berlin A."/>
            <person name="Chapman S.B."/>
            <person name="Chen Z."/>
            <person name="Freedman E."/>
            <person name="Gellesch M."/>
            <person name="Goldberg J."/>
            <person name="Griggs A."/>
            <person name="Gujja S."/>
            <person name="Heilman E."/>
            <person name="Heiman D."/>
            <person name="Howarth C."/>
            <person name="Mehta T."/>
            <person name="Neiman D."/>
            <person name="Pearson M."/>
            <person name="Roberts A."/>
            <person name="Saif S."/>
            <person name="Shea T."/>
            <person name="Shenoy N."/>
            <person name="Sisk P."/>
            <person name="Stolte C."/>
            <person name="Sykes S."/>
            <person name="White J."/>
            <person name="Yandava C."/>
            <person name="Burger G."/>
            <person name="Gray M.W."/>
            <person name="Holland P.W.H."/>
            <person name="King N."/>
            <person name="Lang F.B.F."/>
            <person name="Roger A.J."/>
            <person name="Ruiz-Trillo I."/>
            <person name="Haas B."/>
            <person name="Nusbaum C."/>
            <person name="Birren B."/>
        </authorList>
    </citation>
    <scope>NUCLEOTIDE SEQUENCE [LARGE SCALE GENOMIC DNA]</scope>
    <source>
        <strain evidence="1 2">JP610</strain>
    </source>
</reference>
<evidence type="ECO:0000313" key="1">
    <source>
        <dbReference type="EMBL" id="KNC71296.1"/>
    </source>
</evidence>
<accession>A0A0L0F3V6</accession>
<proteinExistence type="predicted"/>
<dbReference type="GeneID" id="25916670"/>
<dbReference type="EMBL" id="KQ249098">
    <property type="protein sequence ID" value="KNC71296.1"/>
    <property type="molecule type" value="Genomic_DNA"/>
</dbReference>
<dbReference type="GO" id="GO:0005737">
    <property type="term" value="C:cytoplasm"/>
    <property type="evidence" value="ECO:0007669"/>
    <property type="project" value="TreeGrafter"/>
</dbReference>
<dbReference type="eggNOG" id="KOG1808">
    <property type="taxonomic scope" value="Eukaryota"/>
</dbReference>
<organism evidence="1 2">
    <name type="scientific">Sphaeroforma arctica JP610</name>
    <dbReference type="NCBI Taxonomy" id="667725"/>
    <lineage>
        <taxon>Eukaryota</taxon>
        <taxon>Ichthyosporea</taxon>
        <taxon>Ichthyophonida</taxon>
        <taxon>Sphaeroforma</taxon>
    </lineage>
</organism>
<evidence type="ECO:0008006" key="3">
    <source>
        <dbReference type="Google" id="ProtNLM"/>
    </source>
</evidence>
<dbReference type="InterPro" id="IPR036465">
    <property type="entry name" value="vWFA_dom_sf"/>
</dbReference>
<dbReference type="PANTHER" id="PTHR21610:SF9">
    <property type="entry name" value="VON WILLEBRAND FACTOR A DOMAIN-CONTAINING PROTEIN 8"/>
    <property type="match status" value="1"/>
</dbReference>